<accession>A0ABX5YJA8</accession>
<sequence length="141" mass="15033">MPELKIIICILISLLLAGCGRISDAPDRRIVTGNVTLNGSPLEGGVIRFLPQPSGPIAAGKIRDGKYEVTNKGGVPLGKHKVEIKGTPILPEDTTGMSLGEIDAATKPAINVPEKYYKDSQLEATVEAGHDPFNVDFELKD</sequence>
<name>A0ABX5YJA8_9PLAN</name>
<proteinExistence type="predicted"/>
<gene>
    <name evidence="1" type="ORF">GmarT_15400</name>
</gene>
<keyword evidence="2" id="KW-1185">Reference proteome</keyword>
<dbReference type="Proteomes" id="UP000322887">
    <property type="component" value="Chromosome"/>
</dbReference>
<dbReference type="GeneID" id="98646172"/>
<reference evidence="1 2" key="1">
    <citation type="submission" date="2019-08" db="EMBL/GenBank/DDBJ databases">
        <title>Deep-cultivation of Planctomycetes and their phenomic and genomic characterization uncovers novel biology.</title>
        <authorList>
            <person name="Wiegand S."/>
            <person name="Jogler M."/>
            <person name="Boedeker C."/>
            <person name="Pinto D."/>
            <person name="Vollmers J."/>
            <person name="Rivas-Marin E."/>
            <person name="Kohn T."/>
            <person name="Peeters S.H."/>
            <person name="Heuer A."/>
            <person name="Rast P."/>
            <person name="Oberbeckmann S."/>
            <person name="Bunk B."/>
            <person name="Jeske O."/>
            <person name="Meyerdierks A."/>
            <person name="Storesund J.E."/>
            <person name="Kallscheuer N."/>
            <person name="Luecker S."/>
            <person name="Lage O.M."/>
            <person name="Pohl T."/>
            <person name="Merkel B.J."/>
            <person name="Hornburger P."/>
            <person name="Mueller R.-W."/>
            <person name="Bruemmer F."/>
            <person name="Labrenz M."/>
            <person name="Spormann A.M."/>
            <person name="Op den Camp H."/>
            <person name="Overmann J."/>
            <person name="Amann R."/>
            <person name="Jetten M.S.M."/>
            <person name="Mascher T."/>
            <person name="Medema M.H."/>
            <person name="Devos D.P."/>
            <person name="Kaster A.-K."/>
            <person name="Ovreas L."/>
            <person name="Rohde M."/>
            <person name="Galperin M.Y."/>
            <person name="Jogler C."/>
        </authorList>
    </citation>
    <scope>NUCLEOTIDE SEQUENCE [LARGE SCALE GENOMIC DNA]</scope>
    <source>
        <strain evidence="1 2">DSM 8797</strain>
    </source>
</reference>
<evidence type="ECO:0008006" key="3">
    <source>
        <dbReference type="Google" id="ProtNLM"/>
    </source>
</evidence>
<dbReference type="PROSITE" id="PS51257">
    <property type="entry name" value="PROKAR_LIPOPROTEIN"/>
    <property type="match status" value="1"/>
</dbReference>
<dbReference type="EMBL" id="CP042910">
    <property type="protein sequence ID" value="QEG15697.1"/>
    <property type="molecule type" value="Genomic_DNA"/>
</dbReference>
<evidence type="ECO:0000313" key="1">
    <source>
        <dbReference type="EMBL" id="QEG15697.1"/>
    </source>
</evidence>
<evidence type="ECO:0000313" key="2">
    <source>
        <dbReference type="Proteomes" id="UP000322887"/>
    </source>
</evidence>
<organism evidence="1 2">
    <name type="scientific">Gimesia maris</name>
    <dbReference type="NCBI Taxonomy" id="122"/>
    <lineage>
        <taxon>Bacteria</taxon>
        <taxon>Pseudomonadati</taxon>
        <taxon>Planctomycetota</taxon>
        <taxon>Planctomycetia</taxon>
        <taxon>Planctomycetales</taxon>
        <taxon>Planctomycetaceae</taxon>
        <taxon>Gimesia</taxon>
    </lineage>
</organism>
<dbReference type="RefSeq" id="WP_002646039.1">
    <property type="nucleotide sequence ID" value="NZ_CP042910.1"/>
</dbReference>
<protein>
    <recommendedName>
        <fullName evidence="3">Carboxypeptidase regulatory-like domain-containing protein</fullName>
    </recommendedName>
</protein>